<evidence type="ECO:0000256" key="1">
    <source>
        <dbReference type="ARBA" id="ARBA00008887"/>
    </source>
</evidence>
<dbReference type="GO" id="GO:0051959">
    <property type="term" value="F:dynein light intermediate chain binding"/>
    <property type="evidence" value="ECO:0007669"/>
    <property type="project" value="InterPro"/>
</dbReference>
<accession>A0A7R9DY09</accession>
<dbReference type="GO" id="GO:0007018">
    <property type="term" value="P:microtubule-based movement"/>
    <property type="evidence" value="ECO:0007669"/>
    <property type="project" value="InterPro"/>
</dbReference>
<dbReference type="GO" id="GO:0045505">
    <property type="term" value="F:dynein intermediate chain binding"/>
    <property type="evidence" value="ECO:0007669"/>
    <property type="project" value="InterPro"/>
</dbReference>
<dbReference type="InterPro" id="IPR026983">
    <property type="entry name" value="DHC"/>
</dbReference>
<comment type="similarity">
    <text evidence="1">Belongs to the dynein heavy chain family.</text>
</comment>
<dbReference type="AlphaFoldDB" id="A0A7R9DY09"/>
<feature type="domain" description="Dynein heavy chain tail" evidence="2">
    <location>
        <begin position="90"/>
        <end position="215"/>
    </location>
</feature>
<name>A0A7R9DY09_9NEOP</name>
<proteinExistence type="inferred from homology"/>
<evidence type="ECO:0000313" key="3">
    <source>
        <dbReference type="EMBL" id="CAD7423857.1"/>
    </source>
</evidence>
<dbReference type="PANTHER" id="PTHR46532:SF4">
    <property type="entry name" value="AAA+ ATPASE DOMAIN-CONTAINING PROTEIN"/>
    <property type="match status" value="1"/>
</dbReference>
<dbReference type="EMBL" id="OB792720">
    <property type="protein sequence ID" value="CAD7423857.1"/>
    <property type="molecule type" value="Genomic_DNA"/>
</dbReference>
<dbReference type="InterPro" id="IPR013594">
    <property type="entry name" value="Dynein_heavy_tail"/>
</dbReference>
<protein>
    <recommendedName>
        <fullName evidence="2">Dynein heavy chain tail domain-containing protein</fullName>
    </recommendedName>
</protein>
<dbReference type="PANTHER" id="PTHR46532">
    <property type="entry name" value="MALE FERTILITY FACTOR KL5"/>
    <property type="match status" value="1"/>
</dbReference>
<evidence type="ECO:0000259" key="2">
    <source>
        <dbReference type="Pfam" id="PF08385"/>
    </source>
</evidence>
<dbReference type="Pfam" id="PF08385">
    <property type="entry name" value="DHC_N1"/>
    <property type="match status" value="1"/>
</dbReference>
<gene>
    <name evidence="3" type="ORF">TMSB3V08_LOCUS830</name>
</gene>
<sequence length="348" mass="39884">MLYSCPGKGHERSCMLYTCPVSGHERSCMLYTCPKRGHERSYMLYTCPGRDYEKLCMLYTCPVSDHEKLCMLYTCPKRGHERSCMLYSPALEEAMKTFSEAKAGVTTKTYDYLDHRNAEFDADFDTFLGKTDALKESVGALIEENFANVWETPQGIRFLIRFEKVSEKIPLTQMDDKYDRVLKYCEHEVERILKLFKKQKDEPPLPRNFPPIAATFLKEVSSGLCHICQNICHPKREYKHPAVRAPTTHSESILTARITGASLKSISHRLGYSTRSPVCRIKWARSLHSHLDELVKSATSHPVLKTLPTTAELLRRYNIVGNALIAYEAEMKDAWMNQNVSGSPYTCR</sequence>
<reference evidence="3" key="1">
    <citation type="submission" date="2020-11" db="EMBL/GenBank/DDBJ databases">
        <authorList>
            <person name="Tran Van P."/>
        </authorList>
    </citation>
    <scope>NUCLEOTIDE SEQUENCE</scope>
</reference>
<dbReference type="GO" id="GO:0005858">
    <property type="term" value="C:axonemal dynein complex"/>
    <property type="evidence" value="ECO:0007669"/>
    <property type="project" value="TreeGrafter"/>
</dbReference>
<organism evidence="3">
    <name type="scientific">Timema monikensis</name>
    <dbReference type="NCBI Taxonomy" id="170555"/>
    <lineage>
        <taxon>Eukaryota</taxon>
        <taxon>Metazoa</taxon>
        <taxon>Ecdysozoa</taxon>
        <taxon>Arthropoda</taxon>
        <taxon>Hexapoda</taxon>
        <taxon>Insecta</taxon>
        <taxon>Pterygota</taxon>
        <taxon>Neoptera</taxon>
        <taxon>Polyneoptera</taxon>
        <taxon>Phasmatodea</taxon>
        <taxon>Timematodea</taxon>
        <taxon>Timematoidea</taxon>
        <taxon>Timematidae</taxon>
        <taxon>Timema</taxon>
    </lineage>
</organism>